<sequence>MPGPPRLLSHIHFMRGNPSKRPIQTQGHKPEKWFPATPRHFSKKEEPRLHFMKSEADRPGCTVMKKIRILRKNYGATHRQIYRPISKQ</sequence>
<name>A0A249DWS9_9ENTR</name>
<evidence type="ECO:0000313" key="2">
    <source>
        <dbReference type="EMBL" id="ASX25984.1"/>
    </source>
</evidence>
<dbReference type="EMBL" id="CP016303">
    <property type="protein sequence ID" value="ASX25984.1"/>
    <property type="molecule type" value="Genomic_DNA"/>
</dbReference>
<reference evidence="2 3" key="2">
    <citation type="submission" date="2017-09" db="EMBL/GenBank/DDBJ databases">
        <title>The genome of whitefly Bemisia tabaci, a global crop pest, provides novel insights into virus transmission, host adaptation and insecticide resistance.</title>
        <authorList>
            <person name="Kaur N."/>
            <person name="Kliot A."/>
            <person name="Pinheiro P.V."/>
            <person name="Luan J."/>
            <person name="Zheng Y."/>
            <person name="Liu W."/>
            <person name="Sun H."/>
            <person name="Yang X."/>
            <person name="Xu Y."/>
            <person name="Luo Y."/>
            <person name="Kruse A."/>
            <person name="Fisher T.W."/>
            <person name="Nelson D.R."/>
            <person name="Elimelech M."/>
            <person name="MacCoss M."/>
            <person name="Johnson R."/>
            <person name="Cohen E."/>
            <person name="Hunter W.B."/>
            <person name="Brown J.K."/>
            <person name="Jander G."/>
            <person name="Cilia M."/>
            <person name="Douglas A.E."/>
            <person name="Ghanim M."/>
            <person name="Simmons A.M."/>
            <person name="Wintermantel W.M."/>
            <person name="Ling K.-S."/>
            <person name="Fei Z."/>
        </authorList>
    </citation>
    <scope>NUCLEOTIDE SEQUENCE [LARGE SCALE GENOMIC DNA]</scope>
    <source>
        <strain evidence="2 3">MEAM1</strain>
    </source>
</reference>
<dbReference type="AlphaFoldDB" id="A0A249DWS9"/>
<reference evidence="3" key="1">
    <citation type="submission" date="2016-06" db="EMBL/GenBank/DDBJ databases">
        <authorList>
            <person name="Chen W."/>
            <person name="Hasegawa D.K."/>
        </authorList>
    </citation>
    <scope>NUCLEOTIDE SEQUENCE [LARGE SCALE GENOMIC DNA]</scope>
    <source>
        <strain evidence="3">MEAM1</strain>
    </source>
</reference>
<evidence type="ECO:0000256" key="1">
    <source>
        <dbReference type="SAM" id="MobiDB-lite"/>
    </source>
</evidence>
<feature type="region of interest" description="Disordered" evidence="1">
    <location>
        <begin position="16"/>
        <end position="36"/>
    </location>
</feature>
<proteinExistence type="predicted"/>
<evidence type="ECO:0000313" key="3">
    <source>
        <dbReference type="Proteomes" id="UP000216438"/>
    </source>
</evidence>
<gene>
    <name evidence="2" type="ORF">BA171_02290</name>
</gene>
<organism evidence="2 3">
    <name type="scientific">Candidatus Hamiltonella defensa</name>
    <name type="common">Bemisia tabaci</name>
    <dbReference type="NCBI Taxonomy" id="672795"/>
    <lineage>
        <taxon>Bacteria</taxon>
        <taxon>Pseudomonadati</taxon>
        <taxon>Pseudomonadota</taxon>
        <taxon>Gammaproteobacteria</taxon>
        <taxon>Enterobacterales</taxon>
        <taxon>Enterobacteriaceae</taxon>
        <taxon>aphid secondary symbionts</taxon>
        <taxon>Candidatus Williamhamiltonella</taxon>
    </lineage>
</organism>
<accession>A0A249DWS9</accession>
<protein>
    <submittedName>
        <fullName evidence="2">Uncharacterized protein</fullName>
    </submittedName>
</protein>
<dbReference type="Proteomes" id="UP000216438">
    <property type="component" value="Chromosome"/>
</dbReference>